<dbReference type="CDD" id="cd00130">
    <property type="entry name" value="PAS"/>
    <property type="match status" value="2"/>
</dbReference>
<dbReference type="Proteomes" id="UP000060699">
    <property type="component" value="Chromosome"/>
</dbReference>
<dbReference type="PROSITE" id="PS50112">
    <property type="entry name" value="PAS"/>
    <property type="match status" value="2"/>
</dbReference>
<gene>
    <name evidence="1" type="ORF">RD2015_815</name>
</gene>
<accession>A0A0U3LB93</accession>
<dbReference type="Pfam" id="PF08448">
    <property type="entry name" value="PAS_4"/>
    <property type="match status" value="2"/>
</dbReference>
<dbReference type="GO" id="GO:0003824">
    <property type="term" value="F:catalytic activity"/>
    <property type="evidence" value="ECO:0007669"/>
    <property type="project" value="UniProtKB-ARBA"/>
</dbReference>
<dbReference type="SMART" id="SM00267">
    <property type="entry name" value="GGDEF"/>
    <property type="match status" value="1"/>
</dbReference>
<dbReference type="Gene3D" id="3.30.70.270">
    <property type="match status" value="1"/>
</dbReference>
<dbReference type="AlphaFoldDB" id="A0A0U3LB93"/>
<organism evidence="1 2">
    <name type="scientific">Roseateles depolymerans</name>
    <dbReference type="NCBI Taxonomy" id="76731"/>
    <lineage>
        <taxon>Bacteria</taxon>
        <taxon>Pseudomonadati</taxon>
        <taxon>Pseudomonadota</taxon>
        <taxon>Betaproteobacteria</taxon>
        <taxon>Burkholderiales</taxon>
        <taxon>Sphaerotilaceae</taxon>
        <taxon>Roseateles</taxon>
    </lineage>
</organism>
<dbReference type="InterPro" id="IPR013656">
    <property type="entry name" value="PAS_4"/>
</dbReference>
<dbReference type="InterPro" id="IPR029787">
    <property type="entry name" value="Nucleotide_cyclase"/>
</dbReference>
<dbReference type="SUPFAM" id="SSF55785">
    <property type="entry name" value="PYP-like sensor domain (PAS domain)"/>
    <property type="match status" value="2"/>
</dbReference>
<dbReference type="Pfam" id="PF00990">
    <property type="entry name" value="GGDEF"/>
    <property type="match status" value="1"/>
</dbReference>
<keyword evidence="2" id="KW-1185">Reference proteome</keyword>
<dbReference type="CDD" id="cd01949">
    <property type="entry name" value="GGDEF"/>
    <property type="match status" value="1"/>
</dbReference>
<dbReference type="InterPro" id="IPR043128">
    <property type="entry name" value="Rev_trsase/Diguanyl_cyclase"/>
</dbReference>
<dbReference type="EMBL" id="CP013729">
    <property type="protein sequence ID" value="ALV05311.1"/>
    <property type="molecule type" value="Genomic_DNA"/>
</dbReference>
<protein>
    <submittedName>
        <fullName evidence="1">PAS domain S-box/diguanylate cyclase (GGDEF) domain-containing protein</fullName>
    </submittedName>
</protein>
<dbReference type="InterPro" id="IPR052155">
    <property type="entry name" value="Biofilm_reg_signaling"/>
</dbReference>
<dbReference type="STRING" id="76731.RD2015_815"/>
<dbReference type="KEGG" id="rdp:RD2015_815"/>
<dbReference type="PANTHER" id="PTHR44757:SF2">
    <property type="entry name" value="BIOFILM ARCHITECTURE MAINTENANCE PROTEIN MBAA"/>
    <property type="match status" value="1"/>
</dbReference>
<proteinExistence type="predicted"/>
<dbReference type="PANTHER" id="PTHR44757">
    <property type="entry name" value="DIGUANYLATE CYCLASE DGCP"/>
    <property type="match status" value="1"/>
</dbReference>
<dbReference type="Pfam" id="PF05227">
    <property type="entry name" value="CHASE3"/>
    <property type="match status" value="1"/>
</dbReference>
<dbReference type="InterPro" id="IPR000700">
    <property type="entry name" value="PAS-assoc_C"/>
</dbReference>
<dbReference type="InterPro" id="IPR000160">
    <property type="entry name" value="GGDEF_dom"/>
</dbReference>
<name>A0A0U3LB93_9BURK</name>
<dbReference type="CDD" id="cd19410">
    <property type="entry name" value="HK9-like_sensor"/>
    <property type="match status" value="1"/>
</dbReference>
<dbReference type="InterPro" id="IPR035965">
    <property type="entry name" value="PAS-like_dom_sf"/>
</dbReference>
<dbReference type="RefSeq" id="WP_058933801.1">
    <property type="nucleotide sequence ID" value="NZ_CP013729.1"/>
</dbReference>
<dbReference type="PROSITE" id="PS50113">
    <property type="entry name" value="PAC"/>
    <property type="match status" value="2"/>
</dbReference>
<dbReference type="InterPro" id="IPR007891">
    <property type="entry name" value="CHASE3"/>
</dbReference>
<evidence type="ECO:0000313" key="2">
    <source>
        <dbReference type="Proteomes" id="UP000060699"/>
    </source>
</evidence>
<evidence type="ECO:0000313" key="1">
    <source>
        <dbReference type="EMBL" id="ALV05311.1"/>
    </source>
</evidence>
<dbReference type="SUPFAM" id="SSF55073">
    <property type="entry name" value="Nucleotide cyclase"/>
    <property type="match status" value="1"/>
</dbReference>
<sequence length="638" mass="70191">MPTIPLPALPPSRLSRGVSWLMVSLAAMAVLCALLAWRAHATVTHLQRSERIGHTLPQLHRVMEDLLNAETGLRGYLLTQKGSALQPYREAVSGLEQRLDDLVQLSPDPMQGPRLARVRELALIRLRDMSQLLRLHDSGQHDEALERVMGSPAQMDELRDLLGELRADLAAEQASINNRLQGDASQGEWLLLGGLGTLTLFTAIAVTQVITRTRTAERSQQRLRDIADHVPALIGHFDRQGRLLFANAEAGRVFGFQTETAVGRSIADLHTPEGAAAMQPQMDRVLAGETVEFDARVCVDGQWRHFHQCLVPDRAAAGVTRGFYAVSMDITERRRDEIRVAQSEKRLKAVTDNLPIALGYIDAEQRLRYANETVRTFLNVDLDDALGKTLETLLGPEQYTQRRVHLALGLQGERVEFDTTSVHLGRKRHFRSVYVPDVGDGGAVVGLFLLSIDITPMKQAEAQLAQWASADALTGLPNRRELDQALEQALLRQRRLAREGRAMAVLFLDVDHFKTINDSYGHAVGDEVLKAFAQCLRHTVRASDVVARLAGDEFVAVLEGLNSPDEAAGVAAKIIEAVAHQPLAGLSVTTSIGVATLEEPEMSARDLMVLADRALYQAKRAGRNGFAVLHGPGLDSRR</sequence>
<dbReference type="Gene3D" id="3.30.450.20">
    <property type="entry name" value="PAS domain"/>
    <property type="match status" value="2"/>
</dbReference>
<dbReference type="NCBIfam" id="TIGR00229">
    <property type="entry name" value="sensory_box"/>
    <property type="match status" value="2"/>
</dbReference>
<dbReference type="PROSITE" id="PS50887">
    <property type="entry name" value="GGDEF"/>
    <property type="match status" value="1"/>
</dbReference>
<dbReference type="OrthoDB" id="8929028at2"/>
<dbReference type="FunFam" id="3.30.70.270:FF:000001">
    <property type="entry name" value="Diguanylate cyclase domain protein"/>
    <property type="match status" value="1"/>
</dbReference>
<dbReference type="NCBIfam" id="TIGR00254">
    <property type="entry name" value="GGDEF"/>
    <property type="match status" value="1"/>
</dbReference>
<reference evidence="1 2" key="1">
    <citation type="submission" date="2015-12" db="EMBL/GenBank/DDBJ databases">
        <title>Complete genome of Roseateles depolymerans KCTC 42856.</title>
        <authorList>
            <person name="Kim K.M."/>
        </authorList>
    </citation>
    <scope>NUCLEOTIDE SEQUENCE [LARGE SCALE GENOMIC DNA]</scope>
    <source>
        <strain evidence="1 2">KCTC 42856</strain>
    </source>
</reference>
<dbReference type="InterPro" id="IPR000014">
    <property type="entry name" value="PAS"/>
</dbReference>
<dbReference type="SMART" id="SM00091">
    <property type="entry name" value="PAS"/>
    <property type="match status" value="2"/>
</dbReference>